<feature type="active site" description="Nucleophile" evidence="12">
    <location>
        <position position="118"/>
    </location>
</feature>
<feature type="chain" id="PRO_5042851082" description="N-acylethanolamine-hydrolyzing acid amidase" evidence="13">
    <location>
        <begin position="20"/>
        <end position="353"/>
    </location>
</feature>
<accession>A0AAN8PIF4</accession>
<dbReference type="Proteomes" id="UP001347796">
    <property type="component" value="Unassembled WGS sequence"/>
</dbReference>
<evidence type="ECO:0000256" key="1">
    <source>
        <dbReference type="ARBA" id="ARBA00004872"/>
    </source>
</evidence>
<evidence type="ECO:0000256" key="12">
    <source>
        <dbReference type="PIRSR" id="PIRSR017632-1"/>
    </source>
</evidence>
<evidence type="ECO:0000313" key="16">
    <source>
        <dbReference type="EMBL" id="KAK6176834.1"/>
    </source>
</evidence>
<evidence type="ECO:0000256" key="11">
    <source>
        <dbReference type="PIRNR" id="PIRNR017632"/>
    </source>
</evidence>
<dbReference type="AlphaFoldDB" id="A0AAN8PIF4"/>
<dbReference type="GO" id="GO:0017064">
    <property type="term" value="F:fatty acid amide hydrolase activity"/>
    <property type="evidence" value="ECO:0007669"/>
    <property type="project" value="InterPro"/>
</dbReference>
<evidence type="ECO:0000256" key="10">
    <source>
        <dbReference type="ARBA" id="ARBA00040404"/>
    </source>
</evidence>
<feature type="domain" description="Acid ceramidase N-terminal" evidence="15">
    <location>
        <begin position="27"/>
        <end position="81"/>
    </location>
</feature>
<feature type="signal peptide" evidence="13">
    <location>
        <begin position="1"/>
        <end position="19"/>
    </location>
</feature>
<protein>
    <recommendedName>
        <fullName evidence="10">N-acylethanolamine-hydrolyzing acid amidase</fullName>
        <ecNumber evidence="9">3.5.1.60</ecNumber>
    </recommendedName>
</protein>
<comment type="caution">
    <text evidence="16">The sequence shown here is derived from an EMBL/GenBank/DDBJ whole genome shotgun (WGS) entry which is preliminary data.</text>
</comment>
<keyword evidence="5 11" id="KW-0443">Lipid metabolism</keyword>
<keyword evidence="17" id="KW-1185">Reference proteome</keyword>
<comment type="pathway">
    <text evidence="1">Lipid metabolism; fatty acid metabolism.</text>
</comment>
<keyword evidence="7" id="KW-0325">Glycoprotein</keyword>
<name>A0AAN8PIF4_PATCE</name>
<evidence type="ECO:0000259" key="15">
    <source>
        <dbReference type="Pfam" id="PF15508"/>
    </source>
</evidence>
<evidence type="ECO:0000313" key="17">
    <source>
        <dbReference type="Proteomes" id="UP001347796"/>
    </source>
</evidence>
<reference evidence="16 17" key="1">
    <citation type="submission" date="2024-01" db="EMBL/GenBank/DDBJ databases">
        <title>The genome of the rayed Mediterranean limpet Patella caerulea (Linnaeus, 1758).</title>
        <authorList>
            <person name="Anh-Thu Weber A."/>
            <person name="Halstead-Nussloch G."/>
        </authorList>
    </citation>
    <scope>NUCLEOTIDE SEQUENCE [LARGE SCALE GENOMIC DNA]</scope>
    <source>
        <strain evidence="16">AATW-2023a</strain>
        <tissue evidence="16">Whole specimen</tissue>
    </source>
</reference>
<dbReference type="EC" id="3.5.1.60" evidence="9"/>
<keyword evidence="6" id="KW-0865">Zymogen</keyword>
<feature type="domain" description="Choloylglycine hydrolase/NAAA C-terminal" evidence="14">
    <location>
        <begin position="118"/>
        <end position="285"/>
    </location>
</feature>
<evidence type="ECO:0000256" key="3">
    <source>
        <dbReference type="ARBA" id="ARBA00022729"/>
    </source>
</evidence>
<dbReference type="Pfam" id="PF15508">
    <property type="entry name" value="NAAA-beta"/>
    <property type="match status" value="1"/>
</dbReference>
<dbReference type="GO" id="GO:0005764">
    <property type="term" value="C:lysosome"/>
    <property type="evidence" value="ECO:0007669"/>
    <property type="project" value="UniProtKB-UniRule"/>
</dbReference>
<evidence type="ECO:0000256" key="6">
    <source>
        <dbReference type="ARBA" id="ARBA00023145"/>
    </source>
</evidence>
<dbReference type="InterPro" id="IPR029130">
    <property type="entry name" value="Acid_ceramidase_N"/>
</dbReference>
<dbReference type="InterPro" id="IPR016699">
    <property type="entry name" value="Acid_ceramidase-like"/>
</dbReference>
<keyword evidence="3 13" id="KW-0732">Signal</keyword>
<dbReference type="GO" id="GO:0047412">
    <property type="term" value="F:N-(long-chain-acyl)ethanolamine deacylase activity"/>
    <property type="evidence" value="ECO:0007669"/>
    <property type="project" value="UniProtKB-EC"/>
</dbReference>
<dbReference type="PANTHER" id="PTHR28583:SF4">
    <property type="entry name" value="N-ACYLETHANOLAMINE-HYDROLYZING ACID AMIDASE"/>
    <property type="match status" value="1"/>
</dbReference>
<evidence type="ECO:0000256" key="9">
    <source>
        <dbReference type="ARBA" id="ARBA00039046"/>
    </source>
</evidence>
<evidence type="ECO:0000256" key="5">
    <source>
        <dbReference type="ARBA" id="ARBA00023098"/>
    </source>
</evidence>
<dbReference type="PIRSF" id="PIRSF017632">
    <property type="entry name" value="Acid_ceramidase-like"/>
    <property type="match status" value="1"/>
</dbReference>
<dbReference type="Gene3D" id="3.60.60.10">
    <property type="entry name" value="Penicillin V Acylase, Chain A"/>
    <property type="match status" value="1"/>
</dbReference>
<dbReference type="FunFam" id="3.60.60.10:FF:000006">
    <property type="entry name" value="N-acylethanolamine-hydrolyzing acid amidase"/>
    <property type="match status" value="1"/>
</dbReference>
<organism evidence="16 17">
    <name type="scientific">Patella caerulea</name>
    <name type="common">Rayed Mediterranean limpet</name>
    <dbReference type="NCBI Taxonomy" id="87958"/>
    <lineage>
        <taxon>Eukaryota</taxon>
        <taxon>Metazoa</taxon>
        <taxon>Spiralia</taxon>
        <taxon>Lophotrochozoa</taxon>
        <taxon>Mollusca</taxon>
        <taxon>Gastropoda</taxon>
        <taxon>Patellogastropoda</taxon>
        <taxon>Patelloidea</taxon>
        <taxon>Patellidae</taxon>
        <taxon>Patella</taxon>
    </lineage>
</organism>
<evidence type="ECO:0000256" key="4">
    <source>
        <dbReference type="ARBA" id="ARBA00022801"/>
    </source>
</evidence>
<proteinExistence type="inferred from homology"/>
<gene>
    <name evidence="16" type="ORF">SNE40_015060</name>
</gene>
<sequence>MAISRLTLVFFTVVSICYAFTDNPTVPPVFQVDLDLQPSARWAHIIQKYHQIVKDSHAVIRSKVPEKLIPIAEFIAADFDNLLEQPYADELRGIAITANMSLGDIVLTNLVYDISAFCTSITMQDAHGQIWHARNLDYGFTDILRNLTIRIDFMKNKKVSYSVVTYAGYVGVLTGQRPHAFAITLDERDQGAWYDNLLVALLERKVKPVSFLIRDTLAQAKDFTAALEMINSTVTAAEGYFIVSGTNKGEGAVITKNRVGANDIWRLDPSNGRWFEVETNYDHWTSPPASDNRRAPAIKSMNSMGQSNITVDSLFNVLSTPLVLNKKTTYSVVMSPAQPELMKVLVRHPATKN</sequence>
<keyword evidence="4 11" id="KW-0378">Hydrolase</keyword>
<dbReference type="InterPro" id="IPR029132">
    <property type="entry name" value="CBAH/NAAA_C"/>
</dbReference>
<evidence type="ECO:0000259" key="14">
    <source>
        <dbReference type="Pfam" id="PF02275"/>
    </source>
</evidence>
<dbReference type="Pfam" id="PF02275">
    <property type="entry name" value="CBAH"/>
    <property type="match status" value="1"/>
</dbReference>
<dbReference type="CDD" id="cd01903">
    <property type="entry name" value="Ntn_AC_NAAA"/>
    <property type="match status" value="1"/>
</dbReference>
<evidence type="ECO:0000256" key="2">
    <source>
        <dbReference type="ARBA" id="ARBA00005730"/>
    </source>
</evidence>
<evidence type="ECO:0000256" key="13">
    <source>
        <dbReference type="SAM" id="SignalP"/>
    </source>
</evidence>
<comment type="similarity">
    <text evidence="2 11">Belongs to the acid ceramidase family.</text>
</comment>
<dbReference type="GO" id="GO:0006631">
    <property type="term" value="P:fatty acid metabolic process"/>
    <property type="evidence" value="ECO:0007669"/>
    <property type="project" value="InterPro"/>
</dbReference>
<comment type="subunit">
    <text evidence="8">Heterodimer of an alpha and a beta subunit, produced by autocatalytic cleavage.</text>
</comment>
<evidence type="ECO:0000256" key="8">
    <source>
        <dbReference type="ARBA" id="ARBA00038527"/>
    </source>
</evidence>
<dbReference type="PANTHER" id="PTHR28583">
    <property type="entry name" value="ACID AMIDASE"/>
    <property type="match status" value="1"/>
</dbReference>
<dbReference type="EMBL" id="JAZGQO010000010">
    <property type="protein sequence ID" value="KAK6176834.1"/>
    <property type="molecule type" value="Genomic_DNA"/>
</dbReference>
<evidence type="ECO:0000256" key="7">
    <source>
        <dbReference type="ARBA" id="ARBA00023180"/>
    </source>
</evidence>